<dbReference type="GO" id="GO:0046421">
    <property type="term" value="F:methylisocitrate lyase activity"/>
    <property type="evidence" value="ECO:0007669"/>
    <property type="project" value="UniProtKB-EC"/>
</dbReference>
<keyword evidence="7 9" id="KW-0456">Lyase</keyword>
<name>A0A0L0HPE6_SPIPD</name>
<keyword evidence="5" id="KW-0329">Glyoxylate bypass</keyword>
<dbReference type="PANTHER" id="PTHR21631:SF3">
    <property type="entry name" value="BIFUNCTIONAL GLYOXYLATE CYCLE PROTEIN"/>
    <property type="match status" value="1"/>
</dbReference>
<feature type="binding site" evidence="11">
    <location>
        <position position="246"/>
    </location>
    <ligand>
        <name>substrate</name>
    </ligand>
</feature>
<evidence type="ECO:0000256" key="5">
    <source>
        <dbReference type="ARBA" id="ARBA00022435"/>
    </source>
</evidence>
<dbReference type="NCBIfam" id="TIGR01346">
    <property type="entry name" value="isocit_lyase"/>
    <property type="match status" value="1"/>
</dbReference>
<feature type="binding site" evidence="12">
    <location>
        <position position="171"/>
    </location>
    <ligand>
        <name>Mg(2+)</name>
        <dbReference type="ChEBI" id="CHEBI:18420"/>
    </ligand>
</feature>
<proteinExistence type="inferred from homology"/>
<feature type="binding site" evidence="11">
    <location>
        <begin position="210"/>
        <end position="211"/>
    </location>
    <ligand>
        <name>substrate</name>
    </ligand>
</feature>
<feature type="binding site" evidence="11">
    <location>
        <begin position="422"/>
        <end position="426"/>
    </location>
    <ligand>
        <name>substrate</name>
    </ligand>
</feature>
<reference evidence="13 14" key="1">
    <citation type="submission" date="2009-08" db="EMBL/GenBank/DDBJ databases">
        <title>The Genome Sequence of Spizellomyces punctatus strain DAOM BR117.</title>
        <authorList>
            <consortium name="The Broad Institute Genome Sequencing Platform"/>
            <person name="Russ C."/>
            <person name="Cuomo C."/>
            <person name="Shea T."/>
            <person name="Young S.K."/>
            <person name="Zeng Q."/>
            <person name="Koehrsen M."/>
            <person name="Haas B."/>
            <person name="Borodovsky M."/>
            <person name="Guigo R."/>
            <person name="Alvarado L."/>
            <person name="Berlin A."/>
            <person name="Bochicchio J."/>
            <person name="Borenstein D."/>
            <person name="Chapman S."/>
            <person name="Chen Z."/>
            <person name="Engels R."/>
            <person name="Freedman E."/>
            <person name="Gellesch M."/>
            <person name="Goldberg J."/>
            <person name="Griggs A."/>
            <person name="Gujja S."/>
            <person name="Heiman D."/>
            <person name="Hepburn T."/>
            <person name="Howarth C."/>
            <person name="Jen D."/>
            <person name="Larson L."/>
            <person name="Lewis B."/>
            <person name="Mehta T."/>
            <person name="Park D."/>
            <person name="Pearson M."/>
            <person name="Roberts A."/>
            <person name="Saif S."/>
            <person name="Shenoy N."/>
            <person name="Sisk P."/>
            <person name="Stolte C."/>
            <person name="Sykes S."/>
            <person name="Thomson T."/>
            <person name="Walk T."/>
            <person name="White J."/>
            <person name="Yandava C."/>
            <person name="Burger G."/>
            <person name="Gray M.W."/>
            <person name="Holland P.W.H."/>
            <person name="King N."/>
            <person name="Lang F.B.F."/>
            <person name="Roger A.J."/>
            <person name="Ruiz-Trillo I."/>
            <person name="Lander E."/>
            <person name="Nusbaum C."/>
        </authorList>
    </citation>
    <scope>NUCLEOTIDE SEQUENCE [LARGE SCALE GENOMIC DNA]</scope>
    <source>
        <strain evidence="13 14">DAOM BR117</strain>
    </source>
</reference>
<dbReference type="Gene3D" id="3.20.20.60">
    <property type="entry name" value="Phosphoenolpyruvate-binding domains"/>
    <property type="match status" value="1"/>
</dbReference>
<keyword evidence="12" id="KW-0460">Magnesium</keyword>
<dbReference type="GO" id="GO:0004451">
    <property type="term" value="F:isocitrate lyase activity"/>
    <property type="evidence" value="ECO:0007669"/>
    <property type="project" value="UniProtKB-EC"/>
</dbReference>
<dbReference type="Proteomes" id="UP000053201">
    <property type="component" value="Unassembled WGS sequence"/>
</dbReference>
<dbReference type="FunCoup" id="A0A0L0HPE6">
    <property type="interactions" value="76"/>
</dbReference>
<comment type="cofactor">
    <cofactor evidence="12">
        <name>Mg(2+)</name>
        <dbReference type="ChEBI" id="CHEBI:18420"/>
    </cofactor>
    <text evidence="12">Can also use Mn(2+) ion.</text>
</comment>
<dbReference type="RefSeq" id="XP_016610879.1">
    <property type="nucleotide sequence ID" value="XM_016750229.1"/>
</dbReference>
<dbReference type="SUPFAM" id="SSF51621">
    <property type="entry name" value="Phosphoenolpyruvate/pyruvate domain"/>
    <property type="match status" value="1"/>
</dbReference>
<dbReference type="FunFam" id="1.10.10.850:FF:000001">
    <property type="entry name" value="Isocitrate lyase"/>
    <property type="match status" value="1"/>
</dbReference>
<dbReference type="OrthoDB" id="4078635at2759"/>
<dbReference type="PROSITE" id="PS00161">
    <property type="entry name" value="ISOCITRATE_LYASE"/>
    <property type="match status" value="1"/>
</dbReference>
<dbReference type="GO" id="GO:0005737">
    <property type="term" value="C:cytoplasm"/>
    <property type="evidence" value="ECO:0007669"/>
    <property type="project" value="EnsemblFungi"/>
</dbReference>
<evidence type="ECO:0000256" key="2">
    <source>
        <dbReference type="ARBA" id="ARBA00004793"/>
    </source>
</evidence>
<comment type="pathway">
    <text evidence="2">Carbohydrate metabolism; glyoxylate cycle; (S)-malate from isocitrate: step 1/2.</text>
</comment>
<evidence type="ECO:0000256" key="4">
    <source>
        <dbReference type="ARBA" id="ARBA00017446"/>
    </source>
</evidence>
<evidence type="ECO:0000256" key="12">
    <source>
        <dbReference type="PIRSR" id="PIRSR001362-3"/>
    </source>
</evidence>
<keyword evidence="6" id="KW-0816">Tricarboxylic acid cycle</keyword>
<accession>A0A0L0HPE6</accession>
<sequence>MSSSAFLAEEQRLFEQEVKDIKSWWQSDRFRLIRRPYTAEDVAKKRGTLKQQFASDIQAKKLWKLLQEHKANKTASFTYGALDPVQVAQMAKYLDTIYVSGWQCSSTASTSNEPGPDLADYPMDTVPNKVEHLFFAQLFHDRKQREDRLSLPLSERSKSKHIDFLRPIIADADTGHGGITANMKLAKMFVERGAAGIHLEDQAAGTKKCGHMAGKVLVPISEHINRLVAVRLQFDIMGVENIVVARTDAEAATLITSNIDRRDHAFILGSTNPNLSPLVDVMNAAESSGKTGEALQAVEDQWMADANVKLYSEAVVDALKAAGKDGRISDFLSKVGKLSNAEARALAKSYGVDPFWCWNAPRVREGYFRYQGGTPACINRGIAYAPYADLIWMETKKPIYSQAEEFANGVRKVHPEQMLAYNLSPSFNWDAAGMSDAQISSFIGDIAKLGFAWQFITLAGFHSDALITDLFARDYSKRGMLAYVEGIQRQERLNSVETLSHQKWSGAEYYDNLIKTVSGGVTATAAMGKGVTESQFGSH</sequence>
<comment type="catalytic activity">
    <reaction evidence="8">
        <text>D-threo-isocitrate = glyoxylate + succinate</text>
        <dbReference type="Rhea" id="RHEA:13245"/>
        <dbReference type="ChEBI" id="CHEBI:15562"/>
        <dbReference type="ChEBI" id="CHEBI:30031"/>
        <dbReference type="ChEBI" id="CHEBI:36655"/>
        <dbReference type="EC" id="4.1.3.1"/>
    </reaction>
</comment>
<dbReference type="GO" id="GO:0006099">
    <property type="term" value="P:tricarboxylic acid cycle"/>
    <property type="evidence" value="ECO:0007669"/>
    <property type="project" value="UniProtKB-KW"/>
</dbReference>
<dbReference type="PIRSF" id="PIRSF001362">
    <property type="entry name" value="Isocit_lyase"/>
    <property type="match status" value="1"/>
</dbReference>
<dbReference type="AlphaFoldDB" id="A0A0L0HPE6"/>
<evidence type="ECO:0000256" key="3">
    <source>
        <dbReference type="ARBA" id="ARBA00005704"/>
    </source>
</evidence>
<evidence type="ECO:0000256" key="7">
    <source>
        <dbReference type="ARBA" id="ARBA00023239"/>
    </source>
</evidence>
<dbReference type="STRING" id="645134.A0A0L0HPE6"/>
<keyword evidence="12" id="KW-0479">Metal-binding</keyword>
<comment type="similarity">
    <text evidence="3 9">Belongs to the isocitrate lyase/PEP mutase superfamily. Isocitrate lyase family.</text>
</comment>
<keyword evidence="14" id="KW-1185">Reference proteome</keyword>
<evidence type="ECO:0000256" key="9">
    <source>
        <dbReference type="PIRNR" id="PIRNR001362"/>
    </source>
</evidence>
<evidence type="ECO:0000256" key="11">
    <source>
        <dbReference type="PIRSR" id="PIRSR001362-2"/>
    </source>
</evidence>
<evidence type="ECO:0000256" key="8">
    <source>
        <dbReference type="ARBA" id="ARBA00023531"/>
    </source>
</evidence>
<dbReference type="InterPro" id="IPR006254">
    <property type="entry name" value="Isocitrate_lyase"/>
</dbReference>
<dbReference type="OMA" id="YVSGWQV"/>
<dbReference type="InterPro" id="IPR040442">
    <property type="entry name" value="Pyrv_kinase-like_dom_sf"/>
</dbReference>
<dbReference type="eggNOG" id="KOG1260">
    <property type="taxonomic scope" value="Eukaryota"/>
</dbReference>
<dbReference type="GO" id="GO:0046872">
    <property type="term" value="F:metal ion binding"/>
    <property type="evidence" value="ECO:0007669"/>
    <property type="project" value="UniProtKB-KW"/>
</dbReference>
<evidence type="ECO:0000256" key="1">
    <source>
        <dbReference type="ARBA" id="ARBA00001050"/>
    </source>
</evidence>
<feature type="binding site" evidence="11">
    <location>
        <begin position="100"/>
        <end position="102"/>
    </location>
    <ligand>
        <name>substrate</name>
    </ligand>
</feature>
<dbReference type="GeneID" id="27685552"/>
<dbReference type="Pfam" id="PF00463">
    <property type="entry name" value="ICL"/>
    <property type="match status" value="1"/>
</dbReference>
<dbReference type="VEuPathDB" id="FungiDB:SPPG_01920"/>
<dbReference type="InterPro" id="IPR018523">
    <property type="entry name" value="Isocitrate_lyase_ph_CS"/>
</dbReference>
<dbReference type="InParanoid" id="A0A0L0HPE6"/>
<protein>
    <recommendedName>
        <fullName evidence="4 9">Isocitrate lyase</fullName>
    </recommendedName>
</protein>
<evidence type="ECO:0000313" key="13">
    <source>
        <dbReference type="EMBL" id="KND02840.1"/>
    </source>
</evidence>
<dbReference type="GO" id="GO:0006097">
    <property type="term" value="P:glyoxylate cycle"/>
    <property type="evidence" value="ECO:0007669"/>
    <property type="project" value="UniProtKB-KW"/>
</dbReference>
<feature type="active site" description="Proton acceptor" evidence="10">
    <location>
        <position position="209"/>
    </location>
</feature>
<dbReference type="Gene3D" id="1.10.10.850">
    <property type="match status" value="1"/>
</dbReference>
<dbReference type="InterPro" id="IPR015813">
    <property type="entry name" value="Pyrv/PenolPyrv_kinase-like_dom"/>
</dbReference>
<organism evidence="13 14">
    <name type="scientific">Spizellomyces punctatus (strain DAOM BR117)</name>
    <dbReference type="NCBI Taxonomy" id="645134"/>
    <lineage>
        <taxon>Eukaryota</taxon>
        <taxon>Fungi</taxon>
        <taxon>Fungi incertae sedis</taxon>
        <taxon>Chytridiomycota</taxon>
        <taxon>Chytridiomycota incertae sedis</taxon>
        <taxon>Chytridiomycetes</taxon>
        <taxon>Spizellomycetales</taxon>
        <taxon>Spizellomycetaceae</taxon>
        <taxon>Spizellomyces</taxon>
    </lineage>
</organism>
<comment type="catalytic activity">
    <reaction evidence="1">
        <text>(2S,3R)-3-hydroxybutane-1,2,3-tricarboxylate = pyruvate + succinate</text>
        <dbReference type="Rhea" id="RHEA:16809"/>
        <dbReference type="ChEBI" id="CHEBI:15361"/>
        <dbReference type="ChEBI" id="CHEBI:30031"/>
        <dbReference type="ChEBI" id="CHEBI:57429"/>
        <dbReference type="EC" id="4.1.3.30"/>
    </reaction>
</comment>
<evidence type="ECO:0000256" key="10">
    <source>
        <dbReference type="PIRSR" id="PIRSR001362-1"/>
    </source>
</evidence>
<evidence type="ECO:0000256" key="6">
    <source>
        <dbReference type="ARBA" id="ARBA00022532"/>
    </source>
</evidence>
<dbReference type="EMBL" id="KQ257452">
    <property type="protein sequence ID" value="KND02840.1"/>
    <property type="molecule type" value="Genomic_DNA"/>
</dbReference>
<evidence type="ECO:0000313" key="14">
    <source>
        <dbReference type="Proteomes" id="UP000053201"/>
    </source>
</evidence>
<gene>
    <name evidence="13" type="ORF">SPPG_01920</name>
</gene>
<feature type="binding site" evidence="11">
    <location>
        <position position="457"/>
    </location>
    <ligand>
        <name>substrate</name>
    </ligand>
</feature>
<dbReference type="PANTHER" id="PTHR21631">
    <property type="entry name" value="ISOCITRATE LYASE/MALATE SYNTHASE"/>
    <property type="match status" value="1"/>
</dbReference>